<evidence type="ECO:0000256" key="11">
    <source>
        <dbReference type="ARBA" id="ARBA00022857"/>
    </source>
</evidence>
<proteinExistence type="inferred from homology"/>
<evidence type="ECO:0000256" key="13">
    <source>
        <dbReference type="ARBA" id="ARBA00022984"/>
    </source>
</evidence>
<dbReference type="Gene3D" id="3.30.465.10">
    <property type="match status" value="1"/>
</dbReference>
<keyword evidence="7 19" id="KW-0963">Cytoplasm</keyword>
<keyword evidence="10 19" id="KW-0274">FAD</keyword>
<dbReference type="InterPro" id="IPR016166">
    <property type="entry name" value="FAD-bd_PCMH"/>
</dbReference>
<keyword evidence="13 19" id="KW-0573">Peptidoglycan synthesis</keyword>
<keyword evidence="9 19" id="KW-0285">Flavoprotein</keyword>
<evidence type="ECO:0000256" key="6">
    <source>
        <dbReference type="ARBA" id="ARBA00015188"/>
    </source>
</evidence>
<evidence type="ECO:0000256" key="3">
    <source>
        <dbReference type="ARBA" id="ARBA00004496"/>
    </source>
</evidence>
<evidence type="ECO:0000256" key="7">
    <source>
        <dbReference type="ARBA" id="ARBA00022490"/>
    </source>
</evidence>
<evidence type="ECO:0000256" key="14">
    <source>
        <dbReference type="ARBA" id="ARBA00023002"/>
    </source>
</evidence>
<dbReference type="HAMAP" id="MF_00037">
    <property type="entry name" value="MurB"/>
    <property type="match status" value="1"/>
</dbReference>
<dbReference type="PROSITE" id="PS51387">
    <property type="entry name" value="FAD_PCMH"/>
    <property type="match status" value="1"/>
</dbReference>
<evidence type="ECO:0000256" key="18">
    <source>
        <dbReference type="ARBA" id="ARBA00048914"/>
    </source>
</evidence>
<evidence type="ECO:0000256" key="17">
    <source>
        <dbReference type="ARBA" id="ARBA00031026"/>
    </source>
</evidence>
<evidence type="ECO:0000256" key="8">
    <source>
        <dbReference type="ARBA" id="ARBA00022618"/>
    </source>
</evidence>
<dbReference type="Proteomes" id="UP000184105">
    <property type="component" value="Unassembled WGS sequence"/>
</dbReference>
<evidence type="ECO:0000256" key="1">
    <source>
        <dbReference type="ARBA" id="ARBA00001974"/>
    </source>
</evidence>
<evidence type="ECO:0000256" key="5">
    <source>
        <dbReference type="ARBA" id="ARBA00012518"/>
    </source>
</evidence>
<dbReference type="GO" id="GO:0005829">
    <property type="term" value="C:cytosol"/>
    <property type="evidence" value="ECO:0007669"/>
    <property type="project" value="TreeGrafter"/>
</dbReference>
<comment type="similarity">
    <text evidence="19">Belongs to the MurB family.</text>
</comment>
<dbReference type="Gene3D" id="3.30.43.10">
    <property type="entry name" value="Uridine Diphospho-n-acetylenolpyruvylglucosamine Reductase, domain 2"/>
    <property type="match status" value="1"/>
</dbReference>
<keyword evidence="15 19" id="KW-0131">Cell cycle</keyword>
<evidence type="ECO:0000256" key="4">
    <source>
        <dbReference type="ARBA" id="ARBA00004752"/>
    </source>
</evidence>
<dbReference type="InterPro" id="IPR016167">
    <property type="entry name" value="FAD-bd_PCMH_sub1"/>
</dbReference>
<dbReference type="InterPro" id="IPR011601">
    <property type="entry name" value="MurB_C"/>
</dbReference>
<evidence type="ECO:0000256" key="19">
    <source>
        <dbReference type="HAMAP-Rule" id="MF_00037"/>
    </source>
</evidence>
<comment type="pathway">
    <text evidence="4 19">Cell wall biogenesis; peptidoglycan biosynthesis.</text>
</comment>
<accession>A0AAX2F0L1</accession>
<dbReference type="EMBL" id="FQWA01000001">
    <property type="protein sequence ID" value="SHF53560.1"/>
    <property type="molecule type" value="Genomic_DNA"/>
</dbReference>
<dbReference type="EC" id="1.3.1.98" evidence="5 19"/>
<dbReference type="AlphaFoldDB" id="A0AAX2F0L1"/>
<organism evidence="21 22">
    <name type="scientific">Prevotella scopos JCM 17725</name>
    <dbReference type="NCBI Taxonomy" id="1236518"/>
    <lineage>
        <taxon>Bacteria</taxon>
        <taxon>Pseudomonadati</taxon>
        <taxon>Bacteroidota</taxon>
        <taxon>Bacteroidia</taxon>
        <taxon>Bacteroidales</taxon>
        <taxon>Prevotellaceae</taxon>
        <taxon>Prevotella</taxon>
    </lineage>
</organism>
<dbReference type="Pfam" id="PF02873">
    <property type="entry name" value="MurB_C"/>
    <property type="match status" value="1"/>
</dbReference>
<feature type="active site" description="Proton donor" evidence="19">
    <location>
        <position position="234"/>
    </location>
</feature>
<dbReference type="GO" id="GO:0008762">
    <property type="term" value="F:UDP-N-acetylmuramate dehydrogenase activity"/>
    <property type="evidence" value="ECO:0007669"/>
    <property type="project" value="UniProtKB-UniRule"/>
</dbReference>
<dbReference type="NCBIfam" id="NF010478">
    <property type="entry name" value="PRK13903.1"/>
    <property type="match status" value="1"/>
</dbReference>
<name>A0AAX2F0L1_9BACT</name>
<keyword evidence="22" id="KW-1185">Reference proteome</keyword>
<dbReference type="GO" id="GO:0071949">
    <property type="term" value="F:FAD binding"/>
    <property type="evidence" value="ECO:0007669"/>
    <property type="project" value="InterPro"/>
</dbReference>
<feature type="domain" description="FAD-binding PCMH-type" evidence="20">
    <location>
        <begin position="17"/>
        <end position="184"/>
    </location>
</feature>
<dbReference type="PANTHER" id="PTHR21071:SF4">
    <property type="entry name" value="UDP-N-ACETYLENOLPYRUVOYLGLUCOSAMINE REDUCTASE"/>
    <property type="match status" value="1"/>
</dbReference>
<keyword evidence="12 19" id="KW-0133">Cell shape</keyword>
<evidence type="ECO:0000256" key="15">
    <source>
        <dbReference type="ARBA" id="ARBA00023306"/>
    </source>
</evidence>
<dbReference type="SUPFAM" id="SSF56176">
    <property type="entry name" value="FAD-binding/transporter-associated domain-like"/>
    <property type="match status" value="1"/>
</dbReference>
<evidence type="ECO:0000256" key="10">
    <source>
        <dbReference type="ARBA" id="ARBA00022827"/>
    </source>
</evidence>
<comment type="subcellular location">
    <subcellularLocation>
        <location evidence="3 19">Cytoplasm</location>
    </subcellularLocation>
</comment>
<dbReference type="InterPro" id="IPR036318">
    <property type="entry name" value="FAD-bd_PCMH-like_sf"/>
</dbReference>
<comment type="cofactor">
    <cofactor evidence="1 19">
        <name>FAD</name>
        <dbReference type="ChEBI" id="CHEBI:57692"/>
    </cofactor>
</comment>
<keyword evidence="8 19" id="KW-0132">Cell division</keyword>
<sequence>MKIESDYSLLEHNTFGIDAKCRRFIEYASVEEAQELVRSLNAEDYPLLILGGGSNLLLTDNYKGTVLHSGISFIEQLDNERVRCGSAYVWDDFVDYCVAHNLYGAENLSIIPGECGASAVQNIGAYGAESKDLIEEVEAVEIATGEVHHFKNADCEYSYRQSKFKHEWRNKFLITSVTYRLSKNYDPKLDYGNIRAALAEKDIENPTAAELRQTIIDIRNAKLPDPEVIGNAGSFFMNPIVPKAKYEELAAQYERMPHYTIDENHEKIPAGWMIEQCGWKGKALGPAGVYEKQALVLVNLGGATGADIVRLYEAIQRDVKEKFGIEIHPEVNTIP</sequence>
<comment type="function">
    <text evidence="2 19">Cell wall formation.</text>
</comment>
<evidence type="ECO:0000256" key="12">
    <source>
        <dbReference type="ARBA" id="ARBA00022960"/>
    </source>
</evidence>
<dbReference type="NCBIfam" id="TIGR00179">
    <property type="entry name" value="murB"/>
    <property type="match status" value="1"/>
</dbReference>
<reference evidence="21 22" key="1">
    <citation type="submission" date="2016-11" db="EMBL/GenBank/DDBJ databases">
        <authorList>
            <person name="Varghese N."/>
            <person name="Submissions S."/>
        </authorList>
    </citation>
    <scope>NUCLEOTIDE SEQUENCE [LARGE SCALE GENOMIC DNA]</scope>
    <source>
        <strain evidence="21 22">DSM 22613</strain>
    </source>
</reference>
<evidence type="ECO:0000259" key="20">
    <source>
        <dbReference type="PROSITE" id="PS51387"/>
    </source>
</evidence>
<dbReference type="InterPro" id="IPR003170">
    <property type="entry name" value="MurB"/>
</dbReference>
<feature type="active site" evidence="19">
    <location>
        <position position="160"/>
    </location>
</feature>
<protein>
    <recommendedName>
        <fullName evidence="6 19">UDP-N-acetylenolpyruvoylglucosamine reductase</fullName>
        <ecNumber evidence="5 19">1.3.1.98</ecNumber>
    </recommendedName>
    <alternativeName>
        <fullName evidence="17 19">UDP-N-acetylmuramate dehydrogenase</fullName>
    </alternativeName>
</protein>
<comment type="catalytic activity">
    <reaction evidence="18 19">
        <text>UDP-N-acetyl-alpha-D-muramate + NADP(+) = UDP-N-acetyl-3-O-(1-carboxyvinyl)-alpha-D-glucosamine + NADPH + H(+)</text>
        <dbReference type="Rhea" id="RHEA:12248"/>
        <dbReference type="ChEBI" id="CHEBI:15378"/>
        <dbReference type="ChEBI" id="CHEBI:57783"/>
        <dbReference type="ChEBI" id="CHEBI:58349"/>
        <dbReference type="ChEBI" id="CHEBI:68483"/>
        <dbReference type="ChEBI" id="CHEBI:70757"/>
        <dbReference type="EC" id="1.3.1.98"/>
    </reaction>
</comment>
<dbReference type="PANTHER" id="PTHR21071">
    <property type="entry name" value="UDP-N-ACETYLENOLPYRUVOYLGLUCOSAMINE REDUCTASE"/>
    <property type="match status" value="1"/>
</dbReference>
<keyword evidence="11 19" id="KW-0521">NADP</keyword>
<evidence type="ECO:0000256" key="16">
    <source>
        <dbReference type="ARBA" id="ARBA00023316"/>
    </source>
</evidence>
<evidence type="ECO:0000256" key="2">
    <source>
        <dbReference type="ARBA" id="ARBA00003921"/>
    </source>
</evidence>
<dbReference type="GO" id="GO:0008360">
    <property type="term" value="P:regulation of cell shape"/>
    <property type="evidence" value="ECO:0007669"/>
    <property type="project" value="UniProtKB-KW"/>
</dbReference>
<dbReference type="Gene3D" id="3.90.78.10">
    <property type="entry name" value="UDP-N-acetylenolpyruvoylglucosamine reductase, C-terminal domain"/>
    <property type="match status" value="1"/>
</dbReference>
<gene>
    <name evidence="19" type="primary">murB</name>
    <name evidence="21" type="ORF">SAMN05444364_10118</name>
</gene>
<evidence type="ECO:0000313" key="22">
    <source>
        <dbReference type="Proteomes" id="UP000184105"/>
    </source>
</evidence>
<dbReference type="GO" id="GO:0009252">
    <property type="term" value="P:peptidoglycan biosynthetic process"/>
    <property type="evidence" value="ECO:0007669"/>
    <property type="project" value="UniProtKB-UniRule"/>
</dbReference>
<dbReference type="InterPro" id="IPR036635">
    <property type="entry name" value="MurB_C_sf"/>
</dbReference>
<feature type="active site" evidence="19">
    <location>
        <position position="330"/>
    </location>
</feature>
<evidence type="ECO:0000256" key="9">
    <source>
        <dbReference type="ARBA" id="ARBA00022630"/>
    </source>
</evidence>
<dbReference type="InterPro" id="IPR016169">
    <property type="entry name" value="FAD-bd_PCMH_sub2"/>
</dbReference>
<keyword evidence="14 19" id="KW-0560">Oxidoreductase</keyword>
<dbReference type="InterPro" id="IPR006094">
    <property type="entry name" value="Oxid_FAD_bind_N"/>
</dbReference>
<dbReference type="SUPFAM" id="SSF56194">
    <property type="entry name" value="Uridine diphospho-N-Acetylenolpyruvylglucosamine reductase, MurB, C-terminal domain"/>
    <property type="match status" value="1"/>
</dbReference>
<dbReference type="GO" id="GO:0051301">
    <property type="term" value="P:cell division"/>
    <property type="evidence" value="ECO:0007669"/>
    <property type="project" value="UniProtKB-KW"/>
</dbReference>
<dbReference type="NCBIfam" id="NF000755">
    <property type="entry name" value="PRK00046.1"/>
    <property type="match status" value="1"/>
</dbReference>
<evidence type="ECO:0000313" key="21">
    <source>
        <dbReference type="EMBL" id="SHF53560.1"/>
    </source>
</evidence>
<dbReference type="GO" id="GO:0071555">
    <property type="term" value="P:cell wall organization"/>
    <property type="evidence" value="ECO:0007669"/>
    <property type="project" value="UniProtKB-KW"/>
</dbReference>
<comment type="caution">
    <text evidence="21">The sequence shown here is derived from an EMBL/GenBank/DDBJ whole genome shotgun (WGS) entry which is preliminary data.</text>
</comment>
<dbReference type="Pfam" id="PF01565">
    <property type="entry name" value="FAD_binding_4"/>
    <property type="match status" value="1"/>
</dbReference>
<keyword evidence="16 19" id="KW-0961">Cell wall biogenesis/degradation</keyword>